<dbReference type="Gene3D" id="3.40.190.10">
    <property type="entry name" value="Periplasmic binding protein-like II"/>
    <property type="match status" value="2"/>
</dbReference>
<dbReference type="EMBL" id="FPBJ01000022">
    <property type="protein sequence ID" value="SFU75150.1"/>
    <property type="molecule type" value="Genomic_DNA"/>
</dbReference>
<dbReference type="SUPFAM" id="SSF46785">
    <property type="entry name" value="Winged helix' DNA-binding domain"/>
    <property type="match status" value="1"/>
</dbReference>
<accession>A0A1I7IQE2</accession>
<dbReference type="InterPro" id="IPR058163">
    <property type="entry name" value="LysR-type_TF_proteobact-type"/>
</dbReference>
<keyword evidence="2" id="KW-0805">Transcription regulation</keyword>
<feature type="domain" description="HTH lysR-type" evidence="5">
    <location>
        <begin position="5"/>
        <end position="62"/>
    </location>
</feature>
<organism evidence="6 7">
    <name type="scientific">Xenorhabdus koppenhoeferi</name>
    <dbReference type="NCBI Taxonomy" id="351659"/>
    <lineage>
        <taxon>Bacteria</taxon>
        <taxon>Pseudomonadati</taxon>
        <taxon>Pseudomonadota</taxon>
        <taxon>Gammaproteobacteria</taxon>
        <taxon>Enterobacterales</taxon>
        <taxon>Morganellaceae</taxon>
        <taxon>Xenorhabdus</taxon>
    </lineage>
</organism>
<dbReference type="STRING" id="351659.SAMN05421784_12258"/>
<comment type="similarity">
    <text evidence="1">Belongs to the LysR transcriptional regulatory family.</text>
</comment>
<dbReference type="PROSITE" id="PS50931">
    <property type="entry name" value="HTH_LYSR"/>
    <property type="match status" value="1"/>
</dbReference>
<dbReference type="PANTHER" id="PTHR30537">
    <property type="entry name" value="HTH-TYPE TRANSCRIPTIONAL REGULATOR"/>
    <property type="match status" value="1"/>
</dbReference>
<gene>
    <name evidence="6" type="ORF">SAMN05421784_12258</name>
</gene>
<dbReference type="PRINTS" id="PR00039">
    <property type="entry name" value="HTHLYSR"/>
</dbReference>
<dbReference type="InterPro" id="IPR000847">
    <property type="entry name" value="LysR_HTH_N"/>
</dbReference>
<evidence type="ECO:0000259" key="5">
    <source>
        <dbReference type="PROSITE" id="PS50931"/>
    </source>
</evidence>
<keyword evidence="7" id="KW-1185">Reference proteome</keyword>
<dbReference type="GO" id="GO:0006351">
    <property type="term" value="P:DNA-templated transcription"/>
    <property type="evidence" value="ECO:0007669"/>
    <property type="project" value="TreeGrafter"/>
</dbReference>
<keyword evidence="3 6" id="KW-0238">DNA-binding</keyword>
<evidence type="ECO:0000313" key="7">
    <source>
        <dbReference type="Proteomes" id="UP000242496"/>
    </source>
</evidence>
<dbReference type="Gene3D" id="1.10.10.10">
    <property type="entry name" value="Winged helix-like DNA-binding domain superfamily/Winged helix DNA-binding domain"/>
    <property type="match status" value="1"/>
</dbReference>
<dbReference type="GO" id="GO:0043565">
    <property type="term" value="F:sequence-specific DNA binding"/>
    <property type="evidence" value="ECO:0007669"/>
    <property type="project" value="TreeGrafter"/>
</dbReference>
<dbReference type="Pfam" id="PF03466">
    <property type="entry name" value="LysR_substrate"/>
    <property type="match status" value="1"/>
</dbReference>
<evidence type="ECO:0000256" key="2">
    <source>
        <dbReference type="ARBA" id="ARBA00023015"/>
    </source>
</evidence>
<evidence type="ECO:0000313" key="6">
    <source>
        <dbReference type="EMBL" id="SFU75150.1"/>
    </source>
</evidence>
<dbReference type="OrthoDB" id="5526340at2"/>
<dbReference type="InterPro" id="IPR005119">
    <property type="entry name" value="LysR_subst-bd"/>
</dbReference>
<dbReference type="InterPro" id="IPR036390">
    <property type="entry name" value="WH_DNA-bd_sf"/>
</dbReference>
<dbReference type="InterPro" id="IPR036388">
    <property type="entry name" value="WH-like_DNA-bd_sf"/>
</dbReference>
<evidence type="ECO:0000256" key="3">
    <source>
        <dbReference type="ARBA" id="ARBA00023125"/>
    </source>
</evidence>
<protein>
    <submittedName>
        <fullName evidence="6">DNA-binding transcriptional regulator, LysR family</fullName>
    </submittedName>
</protein>
<evidence type="ECO:0000256" key="4">
    <source>
        <dbReference type="ARBA" id="ARBA00023163"/>
    </source>
</evidence>
<dbReference type="AlphaFoldDB" id="A0A1I7IQE2"/>
<dbReference type="RefSeq" id="WP_092551874.1">
    <property type="nucleotide sequence ID" value="NZ_CAWRBG010000041.1"/>
</dbReference>
<dbReference type="Proteomes" id="UP000242496">
    <property type="component" value="Unassembled WGS sequence"/>
</dbReference>
<evidence type="ECO:0000256" key="1">
    <source>
        <dbReference type="ARBA" id="ARBA00009437"/>
    </source>
</evidence>
<dbReference type="PANTHER" id="PTHR30537:SF74">
    <property type="entry name" value="HTH-TYPE TRANSCRIPTIONAL REGULATOR TRPI"/>
    <property type="match status" value="1"/>
</dbReference>
<dbReference type="Pfam" id="PF00126">
    <property type="entry name" value="HTH_1"/>
    <property type="match status" value="1"/>
</dbReference>
<dbReference type="GO" id="GO:0003700">
    <property type="term" value="F:DNA-binding transcription factor activity"/>
    <property type="evidence" value="ECO:0007669"/>
    <property type="project" value="InterPro"/>
</dbReference>
<reference evidence="7" key="1">
    <citation type="submission" date="2016-10" db="EMBL/GenBank/DDBJ databases">
        <authorList>
            <person name="Varghese N."/>
            <person name="Submissions S."/>
        </authorList>
    </citation>
    <scope>NUCLEOTIDE SEQUENCE [LARGE SCALE GENOMIC DNA]</scope>
    <source>
        <strain evidence="7">DSM 18168</strain>
    </source>
</reference>
<sequence>MRKIPPLNALKIFDIAARYKSFSSAASENHMTKGAISQQIKILENWFGFELFNRSANGIELTDNGSKLMKTCNLAFSVIEKQCEDLRKKSHTHNEIIIGCSSSLLSYWFLPKLYSFFSTDKQFVLNYNSQASFQSIINGEVDFFISGEKISNYNFVDCELLHKDEIGLVCSVEYRTKIFNNDIRDITLLRSQSRYSAWDEWSYLSNIILNVSDEIIFDKLSLALDAVKLNLGVTIAPKFVVENDINKGLLYAPFGFLNCSSGTYLYTRNNLSNDKKIIIDKIINKVKS</sequence>
<keyword evidence="4" id="KW-0804">Transcription</keyword>
<dbReference type="SUPFAM" id="SSF53850">
    <property type="entry name" value="Periplasmic binding protein-like II"/>
    <property type="match status" value="1"/>
</dbReference>
<proteinExistence type="inferred from homology"/>
<name>A0A1I7IQE2_9GAMM</name>